<organism evidence="2">
    <name type="scientific">Anguilla anguilla</name>
    <name type="common">European freshwater eel</name>
    <name type="synonym">Muraena anguilla</name>
    <dbReference type="NCBI Taxonomy" id="7936"/>
    <lineage>
        <taxon>Eukaryota</taxon>
        <taxon>Metazoa</taxon>
        <taxon>Chordata</taxon>
        <taxon>Craniata</taxon>
        <taxon>Vertebrata</taxon>
        <taxon>Euteleostomi</taxon>
        <taxon>Actinopterygii</taxon>
        <taxon>Neopterygii</taxon>
        <taxon>Teleostei</taxon>
        <taxon>Anguilliformes</taxon>
        <taxon>Anguillidae</taxon>
        <taxon>Anguilla</taxon>
    </lineage>
</organism>
<evidence type="ECO:0000313" key="2">
    <source>
        <dbReference type="EMBL" id="JAH46077.1"/>
    </source>
</evidence>
<proteinExistence type="predicted"/>
<accession>A0A0E9SXT9</accession>
<dbReference type="AlphaFoldDB" id="A0A0E9SXT9"/>
<evidence type="ECO:0000256" key="1">
    <source>
        <dbReference type="SAM" id="MobiDB-lite"/>
    </source>
</evidence>
<sequence>MRVSNAAKLDNASPRNQDSLERVRTAWEACAQGRTVKSSTAQSVITCNLPAFQLY</sequence>
<dbReference type="EMBL" id="GBXM01062500">
    <property type="protein sequence ID" value="JAH46077.1"/>
    <property type="molecule type" value="Transcribed_RNA"/>
</dbReference>
<reference evidence="2" key="1">
    <citation type="submission" date="2014-11" db="EMBL/GenBank/DDBJ databases">
        <authorList>
            <person name="Amaro Gonzalez C."/>
        </authorList>
    </citation>
    <scope>NUCLEOTIDE SEQUENCE</scope>
</reference>
<reference evidence="2" key="2">
    <citation type="journal article" date="2015" name="Fish Shellfish Immunol.">
        <title>Early steps in the European eel (Anguilla anguilla)-Vibrio vulnificus interaction in the gills: Role of the RtxA13 toxin.</title>
        <authorList>
            <person name="Callol A."/>
            <person name="Pajuelo D."/>
            <person name="Ebbesson L."/>
            <person name="Teles M."/>
            <person name="MacKenzie S."/>
            <person name="Amaro C."/>
        </authorList>
    </citation>
    <scope>NUCLEOTIDE SEQUENCE</scope>
</reference>
<feature type="region of interest" description="Disordered" evidence="1">
    <location>
        <begin position="1"/>
        <end position="20"/>
    </location>
</feature>
<protein>
    <submittedName>
        <fullName evidence="2">Uncharacterized protein</fullName>
    </submittedName>
</protein>
<name>A0A0E9SXT9_ANGAN</name>